<dbReference type="GO" id="GO:0005886">
    <property type="term" value="C:plasma membrane"/>
    <property type="evidence" value="ECO:0007669"/>
    <property type="project" value="TreeGrafter"/>
</dbReference>
<feature type="domain" description="NfeD-like C-terminal" evidence="6">
    <location>
        <begin position="84"/>
        <end position="144"/>
    </location>
</feature>
<dbReference type="Proteomes" id="UP000460298">
    <property type="component" value="Unassembled WGS sequence"/>
</dbReference>
<evidence type="ECO:0000256" key="3">
    <source>
        <dbReference type="ARBA" id="ARBA00022989"/>
    </source>
</evidence>
<gene>
    <name evidence="7" type="ORF">F9K24_18035</name>
</gene>
<dbReference type="PANTHER" id="PTHR33507">
    <property type="entry name" value="INNER MEMBRANE PROTEIN YBBJ"/>
    <property type="match status" value="1"/>
</dbReference>
<feature type="transmembrane region" description="Helical" evidence="5">
    <location>
        <begin position="48"/>
        <end position="66"/>
    </location>
</feature>
<evidence type="ECO:0000256" key="2">
    <source>
        <dbReference type="ARBA" id="ARBA00022692"/>
    </source>
</evidence>
<dbReference type="InterPro" id="IPR052165">
    <property type="entry name" value="Membrane_assoc_protease"/>
</dbReference>
<dbReference type="EMBL" id="WBUI01000023">
    <property type="protein sequence ID" value="KAB2930089.1"/>
    <property type="molecule type" value="Genomic_DNA"/>
</dbReference>
<keyword evidence="3 5" id="KW-1133">Transmembrane helix</keyword>
<dbReference type="InterPro" id="IPR012340">
    <property type="entry name" value="NA-bd_OB-fold"/>
</dbReference>
<keyword evidence="2 5" id="KW-0812">Transmembrane</keyword>
<dbReference type="SUPFAM" id="SSF141322">
    <property type="entry name" value="NfeD domain-like"/>
    <property type="match status" value="1"/>
</dbReference>
<evidence type="ECO:0000256" key="4">
    <source>
        <dbReference type="ARBA" id="ARBA00023136"/>
    </source>
</evidence>
<reference evidence="7 8" key="1">
    <citation type="submission" date="2019-10" db="EMBL/GenBank/DDBJ databases">
        <title>Extracellular Electron Transfer in a Candidatus Methanoperedens spp. Enrichment Culture.</title>
        <authorList>
            <person name="Berger S."/>
            <person name="Rangel Shaw D."/>
            <person name="Berben T."/>
            <person name="In 'T Zandt M."/>
            <person name="Frank J."/>
            <person name="Reimann J."/>
            <person name="Jetten M.S.M."/>
            <person name="Welte C.U."/>
        </authorList>
    </citation>
    <scope>NUCLEOTIDE SEQUENCE [LARGE SCALE GENOMIC DNA]</scope>
    <source>
        <strain evidence="7">SB12</strain>
    </source>
</reference>
<comment type="caution">
    <text evidence="7">The sequence shown here is derived from an EMBL/GenBank/DDBJ whole genome shotgun (WGS) entry which is preliminary data.</text>
</comment>
<evidence type="ECO:0000256" key="5">
    <source>
        <dbReference type="SAM" id="Phobius"/>
    </source>
</evidence>
<name>A0A833GYU2_9LEPT</name>
<evidence type="ECO:0000259" key="6">
    <source>
        <dbReference type="Pfam" id="PF01957"/>
    </source>
</evidence>
<keyword evidence="4 5" id="KW-0472">Membrane</keyword>
<protein>
    <submittedName>
        <fullName evidence="7">NfeD family protein</fullName>
    </submittedName>
</protein>
<evidence type="ECO:0000313" key="8">
    <source>
        <dbReference type="Proteomes" id="UP000460298"/>
    </source>
</evidence>
<dbReference type="Pfam" id="PF01957">
    <property type="entry name" value="NfeD"/>
    <property type="match status" value="1"/>
</dbReference>
<dbReference type="AlphaFoldDB" id="A0A833GYU2"/>
<sequence>MISALYWLLTGLVMMVLEVFIPGLIIIFFGLGAIVVAGLTFLGITTSLTSQLLVWVVSSLIFVLALRRQTAKIFPALEKKEETADDMVDETGVTLGVVDGKSESGRVRVQGTTWKALSHTGETIAEGVQIRVVRRENLTVYVEPL</sequence>
<evidence type="ECO:0000313" key="7">
    <source>
        <dbReference type="EMBL" id="KAB2930089.1"/>
    </source>
</evidence>
<feature type="transmembrane region" description="Helical" evidence="5">
    <location>
        <begin position="12"/>
        <end position="42"/>
    </location>
</feature>
<organism evidence="7 8">
    <name type="scientific">Leptonema illini</name>
    <dbReference type="NCBI Taxonomy" id="183"/>
    <lineage>
        <taxon>Bacteria</taxon>
        <taxon>Pseudomonadati</taxon>
        <taxon>Spirochaetota</taxon>
        <taxon>Spirochaetia</taxon>
        <taxon>Leptospirales</taxon>
        <taxon>Leptospiraceae</taxon>
        <taxon>Leptonema</taxon>
    </lineage>
</organism>
<dbReference type="InterPro" id="IPR002810">
    <property type="entry name" value="NfeD-like_C"/>
</dbReference>
<evidence type="ECO:0000256" key="1">
    <source>
        <dbReference type="ARBA" id="ARBA00004141"/>
    </source>
</evidence>
<proteinExistence type="predicted"/>
<dbReference type="PANTHER" id="PTHR33507:SF3">
    <property type="entry name" value="INNER MEMBRANE PROTEIN YBBJ"/>
    <property type="match status" value="1"/>
</dbReference>
<dbReference type="Gene3D" id="2.40.50.140">
    <property type="entry name" value="Nucleic acid-binding proteins"/>
    <property type="match status" value="1"/>
</dbReference>
<accession>A0A833GYU2</accession>
<comment type="subcellular location">
    <subcellularLocation>
        <location evidence="1">Membrane</location>
        <topology evidence="1">Multi-pass membrane protein</topology>
    </subcellularLocation>
</comment>